<keyword evidence="3" id="KW-0813">Transport</keyword>
<sequence>MQTALLLLPDFALIALGVLLARRGGFAPQFWVGVERLVYFILFPALLVHSIARTSFHAGTALGLVQCSLGITLAGALLGSLALAFKPDARRFASGLQCAFRFNSYVALALASRLGGEPGTATMAVIIGVAVPLANAMAVLALARHSGAGLWRELARNPLLVATLGGLAFNLAGGTLAEPVAALLSRLGQASIALGLIAVGAGLQLRQLGVSRWLVGWFTFVKLGLLPLVAFGLAQALALPPAEARVVLLFGCLPTASSAYVLAQRMGGDGPLVAGLISLSTLLSMLGIPLWLGLLG</sequence>
<keyword evidence="4" id="KW-1003">Cell membrane</keyword>
<keyword evidence="7 8" id="KW-0472">Membrane</keyword>
<dbReference type="GO" id="GO:0005886">
    <property type="term" value="C:plasma membrane"/>
    <property type="evidence" value="ECO:0007669"/>
    <property type="project" value="UniProtKB-SubCell"/>
</dbReference>
<feature type="transmembrane region" description="Helical" evidence="8">
    <location>
        <begin position="154"/>
        <end position="177"/>
    </location>
</feature>
<dbReference type="RefSeq" id="WP_028310467.1">
    <property type="nucleotide sequence ID" value="NZ_AXWS01000007.1"/>
</dbReference>
<feature type="transmembrane region" description="Helical" evidence="8">
    <location>
        <begin position="183"/>
        <end position="203"/>
    </location>
</feature>
<evidence type="ECO:0000256" key="6">
    <source>
        <dbReference type="ARBA" id="ARBA00022989"/>
    </source>
</evidence>
<feature type="transmembrane region" description="Helical" evidence="8">
    <location>
        <begin position="37"/>
        <end position="56"/>
    </location>
</feature>
<dbReference type="InterPro" id="IPR004776">
    <property type="entry name" value="Mem_transp_PIN-like"/>
</dbReference>
<feature type="transmembrane region" description="Helical" evidence="8">
    <location>
        <begin position="215"/>
        <end position="238"/>
    </location>
</feature>
<reference evidence="10" key="1">
    <citation type="journal article" date="2005" name="Curr. Opin. Plant Biol.">
        <title>Auxin transport.</title>
        <authorList>
            <person name="Blakeslee J.J."/>
            <person name="Peer W.A."/>
            <person name="Murphy A.S."/>
        </authorList>
    </citation>
    <scope>NUCLEOTIDE SEQUENCE</scope>
</reference>
<proteinExistence type="inferred from homology"/>
<evidence type="ECO:0000313" key="10">
    <source>
        <dbReference type="RefSeq" id="WP_028310467.1"/>
    </source>
</evidence>
<organism evidence="9 10">
    <name type="scientific">Derxia gummosa DSM 723</name>
    <dbReference type="NCBI Taxonomy" id="1121388"/>
    <lineage>
        <taxon>Bacteria</taxon>
        <taxon>Pseudomonadati</taxon>
        <taxon>Pseudomonadota</taxon>
        <taxon>Betaproteobacteria</taxon>
        <taxon>Burkholderiales</taxon>
        <taxon>Alcaligenaceae</taxon>
        <taxon>Derxia</taxon>
    </lineage>
</organism>
<dbReference type="Proteomes" id="UP000675920">
    <property type="component" value="Unplaced"/>
</dbReference>
<dbReference type="InterPro" id="IPR038770">
    <property type="entry name" value="Na+/solute_symporter_sf"/>
</dbReference>
<name>A0A8B6X2H5_9BURK</name>
<evidence type="ECO:0000256" key="4">
    <source>
        <dbReference type="ARBA" id="ARBA00022475"/>
    </source>
</evidence>
<evidence type="ECO:0000256" key="3">
    <source>
        <dbReference type="ARBA" id="ARBA00022448"/>
    </source>
</evidence>
<evidence type="ECO:0000256" key="5">
    <source>
        <dbReference type="ARBA" id="ARBA00022692"/>
    </source>
</evidence>
<dbReference type="Pfam" id="PF03547">
    <property type="entry name" value="Mem_trans"/>
    <property type="match status" value="1"/>
</dbReference>
<dbReference type="Gene3D" id="1.20.1530.20">
    <property type="match status" value="1"/>
</dbReference>
<feature type="transmembrane region" description="Helical" evidence="8">
    <location>
        <begin position="244"/>
        <end position="263"/>
    </location>
</feature>
<dbReference type="AlphaFoldDB" id="A0A8B6X2H5"/>
<keyword evidence="5 8" id="KW-0812">Transmembrane</keyword>
<feature type="transmembrane region" description="Helical" evidence="8">
    <location>
        <begin position="121"/>
        <end position="142"/>
    </location>
</feature>
<evidence type="ECO:0000256" key="1">
    <source>
        <dbReference type="ARBA" id="ARBA00004651"/>
    </source>
</evidence>
<comment type="similarity">
    <text evidence="2">Belongs to the auxin efflux carrier (TC 2.A.69) family.</text>
</comment>
<evidence type="ECO:0000256" key="7">
    <source>
        <dbReference type="ARBA" id="ARBA00023136"/>
    </source>
</evidence>
<comment type="subcellular location">
    <subcellularLocation>
        <location evidence="1">Cell membrane</location>
        <topology evidence="1">Multi-pass membrane protein</topology>
    </subcellularLocation>
</comment>
<accession>A0A8B6X2H5</accession>
<feature type="transmembrane region" description="Helical" evidence="8">
    <location>
        <begin position="63"/>
        <end position="85"/>
    </location>
</feature>
<dbReference type="GO" id="GO:0055085">
    <property type="term" value="P:transmembrane transport"/>
    <property type="evidence" value="ECO:0007669"/>
    <property type="project" value="InterPro"/>
</dbReference>
<protein>
    <submittedName>
        <fullName evidence="10">AEC family transporter</fullName>
    </submittedName>
</protein>
<evidence type="ECO:0000256" key="2">
    <source>
        <dbReference type="ARBA" id="ARBA00010145"/>
    </source>
</evidence>
<dbReference type="PANTHER" id="PTHR36838">
    <property type="entry name" value="AUXIN EFFLUX CARRIER FAMILY PROTEIN"/>
    <property type="match status" value="1"/>
</dbReference>
<dbReference type="OrthoDB" id="9805563at2"/>
<keyword evidence="6 8" id="KW-1133">Transmembrane helix</keyword>
<reference evidence="10" key="2">
    <citation type="submission" date="2025-08" db="UniProtKB">
        <authorList>
            <consortium name="RefSeq"/>
        </authorList>
    </citation>
    <scope>IDENTIFICATION</scope>
</reference>
<feature type="transmembrane region" description="Helical" evidence="8">
    <location>
        <begin position="270"/>
        <end position="292"/>
    </location>
</feature>
<dbReference type="PANTHER" id="PTHR36838:SF4">
    <property type="entry name" value="AUXIN EFFLUX CARRIER FAMILY PROTEIN"/>
    <property type="match status" value="1"/>
</dbReference>
<evidence type="ECO:0000256" key="8">
    <source>
        <dbReference type="SAM" id="Phobius"/>
    </source>
</evidence>
<keyword evidence="9" id="KW-1185">Reference proteome</keyword>
<evidence type="ECO:0000313" key="9">
    <source>
        <dbReference type="Proteomes" id="UP000675920"/>
    </source>
</evidence>